<dbReference type="Proteomes" id="UP000027222">
    <property type="component" value="Unassembled WGS sequence"/>
</dbReference>
<proteinExistence type="predicted"/>
<feature type="region of interest" description="Disordered" evidence="1">
    <location>
        <begin position="60"/>
        <end position="86"/>
    </location>
</feature>
<dbReference type="HOGENOM" id="CLU_1896356_0_0_1"/>
<dbReference type="EMBL" id="KL142376">
    <property type="protein sequence ID" value="KDR77820.1"/>
    <property type="molecule type" value="Genomic_DNA"/>
</dbReference>
<evidence type="ECO:0000313" key="3">
    <source>
        <dbReference type="Proteomes" id="UP000027222"/>
    </source>
</evidence>
<protein>
    <submittedName>
        <fullName evidence="2">Uncharacterized protein</fullName>
    </submittedName>
</protein>
<name>A0A067T3Q8_GALM3</name>
<dbReference type="AlphaFoldDB" id="A0A067T3Q8"/>
<sequence length="134" mass="14568">MTPTLMLLPSARPTGPGSALSFLPSSVTVVGGSATITAYMRLDRSKLTFCPPTTAVTTATSTQKRHQRHGPAANVLSQPPADKFRPHGWYQRQHRYRSDHRRTATHQQGASDSAAIVQSLFIFDVAVIQLLISA</sequence>
<evidence type="ECO:0000313" key="2">
    <source>
        <dbReference type="EMBL" id="KDR77820.1"/>
    </source>
</evidence>
<reference evidence="3" key="1">
    <citation type="journal article" date="2014" name="Proc. Natl. Acad. Sci. U.S.A.">
        <title>Extensive sampling of basidiomycete genomes demonstrates inadequacy of the white-rot/brown-rot paradigm for wood decay fungi.</title>
        <authorList>
            <person name="Riley R."/>
            <person name="Salamov A.A."/>
            <person name="Brown D.W."/>
            <person name="Nagy L.G."/>
            <person name="Floudas D."/>
            <person name="Held B.W."/>
            <person name="Levasseur A."/>
            <person name="Lombard V."/>
            <person name="Morin E."/>
            <person name="Otillar R."/>
            <person name="Lindquist E.A."/>
            <person name="Sun H."/>
            <person name="LaButti K.M."/>
            <person name="Schmutz J."/>
            <person name="Jabbour D."/>
            <person name="Luo H."/>
            <person name="Baker S.E."/>
            <person name="Pisabarro A.G."/>
            <person name="Walton J.D."/>
            <person name="Blanchette R.A."/>
            <person name="Henrissat B."/>
            <person name="Martin F."/>
            <person name="Cullen D."/>
            <person name="Hibbett D.S."/>
            <person name="Grigoriev I.V."/>
        </authorList>
    </citation>
    <scope>NUCLEOTIDE SEQUENCE [LARGE SCALE GENOMIC DNA]</scope>
    <source>
        <strain evidence="3">CBS 339.88</strain>
    </source>
</reference>
<gene>
    <name evidence="2" type="ORF">GALMADRAFT_245924</name>
</gene>
<organism evidence="2 3">
    <name type="scientific">Galerina marginata (strain CBS 339.88)</name>
    <dbReference type="NCBI Taxonomy" id="685588"/>
    <lineage>
        <taxon>Eukaryota</taxon>
        <taxon>Fungi</taxon>
        <taxon>Dikarya</taxon>
        <taxon>Basidiomycota</taxon>
        <taxon>Agaricomycotina</taxon>
        <taxon>Agaricomycetes</taxon>
        <taxon>Agaricomycetidae</taxon>
        <taxon>Agaricales</taxon>
        <taxon>Agaricineae</taxon>
        <taxon>Strophariaceae</taxon>
        <taxon>Galerina</taxon>
    </lineage>
</organism>
<evidence type="ECO:0000256" key="1">
    <source>
        <dbReference type="SAM" id="MobiDB-lite"/>
    </source>
</evidence>
<accession>A0A067T3Q8</accession>
<keyword evidence="3" id="KW-1185">Reference proteome</keyword>